<dbReference type="AlphaFoldDB" id="A0A670JTT9"/>
<evidence type="ECO:0000256" key="5">
    <source>
        <dbReference type="ARBA" id="ARBA00023136"/>
    </source>
</evidence>
<dbReference type="Ensembl" id="ENSPMRT00000030301.1">
    <property type="protein sequence ID" value="ENSPMRP00000028563.1"/>
    <property type="gene ID" value="ENSPMRG00000018459.1"/>
</dbReference>
<reference evidence="10" key="3">
    <citation type="submission" date="2025-09" db="UniProtKB">
        <authorList>
            <consortium name="Ensembl"/>
        </authorList>
    </citation>
    <scope>IDENTIFICATION</scope>
</reference>
<comment type="subcellular location">
    <subcellularLocation>
        <location evidence="1">Membrane</location>
        <topology evidence="1">Multi-pass membrane protein</topology>
    </subcellularLocation>
</comment>
<feature type="transmembrane region" description="Helical" evidence="9">
    <location>
        <begin position="203"/>
        <end position="224"/>
    </location>
</feature>
<accession>A0A670JTT9</accession>
<feature type="transmembrane region" description="Helical" evidence="9">
    <location>
        <begin position="102"/>
        <end position="120"/>
    </location>
</feature>
<keyword evidence="3 9" id="KW-0812">Transmembrane</keyword>
<evidence type="ECO:0000256" key="6">
    <source>
        <dbReference type="ARBA" id="ARBA00035673"/>
    </source>
</evidence>
<reference evidence="10" key="2">
    <citation type="submission" date="2025-08" db="UniProtKB">
        <authorList>
            <consortium name="Ensembl"/>
        </authorList>
    </citation>
    <scope>IDENTIFICATION</scope>
</reference>
<evidence type="ECO:0000256" key="8">
    <source>
        <dbReference type="ARBA" id="ARBA00049560"/>
    </source>
</evidence>
<dbReference type="EC" id="3.3.2.2" evidence="6"/>
<evidence type="ECO:0000256" key="3">
    <source>
        <dbReference type="ARBA" id="ARBA00022692"/>
    </source>
</evidence>
<dbReference type="CTD" id="255043"/>
<evidence type="ECO:0000256" key="9">
    <source>
        <dbReference type="SAM" id="Phobius"/>
    </source>
</evidence>
<evidence type="ECO:0000313" key="10">
    <source>
        <dbReference type="Ensembl" id="ENSPMRP00000028563.1"/>
    </source>
</evidence>
<sequence>MDILELDAHYRKKAAANKRSLLYKLLPFAISCTSYFILWLPENSVQSAIVKCLPVLSLAFFVASHAYSVAVFTPYARHIFRGLLFSAVGDICLVWSELFLPGTAAFAACHVSYILAFGLGPFRPLTFLVVLGLVATSYVILIFPCLEGVFAYAGPAYAAIIGTMCWRALSRTEAQLSTSLGSVIFIVSDLFVALHHFCSSSLPHARLLIMSTYFTAQALIAVSVSSRKVSQKEN</sequence>
<dbReference type="GeneID" id="114583743"/>
<dbReference type="PANTHER" id="PTHR31885:SF12">
    <property type="entry name" value="LYSOPLASMALOGENASE"/>
    <property type="match status" value="1"/>
</dbReference>
<keyword evidence="11" id="KW-1185">Reference proteome</keyword>
<comment type="catalytic activity">
    <reaction evidence="8">
        <text>a 1-O-(1Z-alkenyl)-sn-glycero-3-phosphocholine + H2O = a 2,3-saturated aldehyde + sn-glycerol 3-phosphocholine</text>
        <dbReference type="Rhea" id="RHEA:22544"/>
        <dbReference type="ChEBI" id="CHEBI:15377"/>
        <dbReference type="ChEBI" id="CHEBI:16870"/>
        <dbReference type="ChEBI" id="CHEBI:73359"/>
        <dbReference type="ChEBI" id="CHEBI:77287"/>
        <dbReference type="EC" id="3.3.2.2"/>
    </reaction>
</comment>
<dbReference type="InterPro" id="IPR012506">
    <property type="entry name" value="TMEM86B-like"/>
</dbReference>
<comment type="catalytic activity">
    <reaction evidence="7">
        <text>a 1-O-(1Z-alkenyl)-sn-glycero-3-phosphoethanolamine + H2O = a 2,3-saturated aldehyde + sn-glycero-3-phosphoethanolamine</text>
        <dbReference type="Rhea" id="RHEA:16905"/>
        <dbReference type="ChEBI" id="CHEBI:15377"/>
        <dbReference type="ChEBI" id="CHEBI:73359"/>
        <dbReference type="ChEBI" id="CHEBI:77288"/>
        <dbReference type="ChEBI" id="CHEBI:143890"/>
        <dbReference type="EC" id="3.3.2.2"/>
    </reaction>
</comment>
<dbReference type="GO" id="GO:0047408">
    <property type="term" value="F:alkenylglycerophosphocholine hydrolase activity"/>
    <property type="evidence" value="ECO:0007669"/>
    <property type="project" value="UniProtKB-EC"/>
</dbReference>
<comment type="similarity">
    <text evidence="2">Belongs to the TMEM86 family.</text>
</comment>
<dbReference type="PANTHER" id="PTHR31885">
    <property type="entry name" value="GH04784P"/>
    <property type="match status" value="1"/>
</dbReference>
<dbReference type="RefSeq" id="XP_028561005.1">
    <property type="nucleotide sequence ID" value="XM_028705172.1"/>
</dbReference>
<dbReference type="GO" id="GO:0005737">
    <property type="term" value="C:cytoplasm"/>
    <property type="evidence" value="ECO:0007669"/>
    <property type="project" value="Ensembl"/>
</dbReference>
<protein>
    <recommendedName>
        <fullName evidence="6">lysoplasmalogenase</fullName>
        <ecNumber evidence="6">3.3.2.2</ecNumber>
    </recommendedName>
</protein>
<keyword evidence="5 9" id="KW-0472">Membrane</keyword>
<feature type="transmembrane region" description="Helical" evidence="9">
    <location>
        <begin position="149"/>
        <end position="169"/>
    </location>
</feature>
<feature type="transmembrane region" description="Helical" evidence="9">
    <location>
        <begin position="53"/>
        <end position="72"/>
    </location>
</feature>
<dbReference type="OMA" id="ACLIWPA"/>
<dbReference type="Proteomes" id="UP000472272">
    <property type="component" value="Chromosome 13"/>
</dbReference>
<organism evidence="10 11">
    <name type="scientific">Podarcis muralis</name>
    <name type="common">Wall lizard</name>
    <name type="synonym">Lacerta muralis</name>
    <dbReference type="NCBI Taxonomy" id="64176"/>
    <lineage>
        <taxon>Eukaryota</taxon>
        <taxon>Metazoa</taxon>
        <taxon>Chordata</taxon>
        <taxon>Craniata</taxon>
        <taxon>Vertebrata</taxon>
        <taxon>Euteleostomi</taxon>
        <taxon>Lepidosauria</taxon>
        <taxon>Squamata</taxon>
        <taxon>Bifurcata</taxon>
        <taxon>Unidentata</taxon>
        <taxon>Episquamata</taxon>
        <taxon>Laterata</taxon>
        <taxon>Lacertibaenia</taxon>
        <taxon>Lacertidae</taxon>
        <taxon>Podarcis</taxon>
    </lineage>
</organism>
<feature type="transmembrane region" description="Helical" evidence="9">
    <location>
        <begin position="176"/>
        <end position="197"/>
    </location>
</feature>
<evidence type="ECO:0000256" key="1">
    <source>
        <dbReference type="ARBA" id="ARBA00004141"/>
    </source>
</evidence>
<dbReference type="GO" id="GO:0016020">
    <property type="term" value="C:membrane"/>
    <property type="evidence" value="ECO:0007669"/>
    <property type="project" value="UniProtKB-SubCell"/>
</dbReference>
<dbReference type="OrthoDB" id="2133758at2759"/>
<reference evidence="10 11" key="1">
    <citation type="journal article" date="2019" name="Proc. Natl. Acad. Sci. U.S.A.">
        <title>Regulatory changes in pterin and carotenoid genes underlie balanced color polymorphisms in the wall lizard.</title>
        <authorList>
            <person name="Andrade P."/>
            <person name="Pinho C."/>
            <person name="Perez I de Lanuza G."/>
            <person name="Afonso S."/>
            <person name="Brejcha J."/>
            <person name="Rubin C.J."/>
            <person name="Wallerman O."/>
            <person name="Pereira P."/>
            <person name="Sabatino S.J."/>
            <person name="Bellati A."/>
            <person name="Pellitteri-Rosa D."/>
            <person name="Bosakova Z."/>
            <person name="Bunikis I."/>
            <person name="Carretero M.A."/>
            <person name="Feiner N."/>
            <person name="Marsik P."/>
            <person name="Pauperio F."/>
            <person name="Salvi D."/>
            <person name="Soler L."/>
            <person name="While G.M."/>
            <person name="Uller T."/>
            <person name="Font E."/>
            <person name="Andersson L."/>
            <person name="Carneiro M."/>
        </authorList>
    </citation>
    <scope>NUCLEOTIDE SEQUENCE</scope>
</reference>
<dbReference type="GeneTree" id="ENSGT00390000007101"/>
<evidence type="ECO:0000256" key="4">
    <source>
        <dbReference type="ARBA" id="ARBA00022989"/>
    </source>
</evidence>
<dbReference type="GO" id="GO:0046485">
    <property type="term" value="P:ether lipid metabolic process"/>
    <property type="evidence" value="ECO:0007669"/>
    <property type="project" value="Ensembl"/>
</dbReference>
<evidence type="ECO:0000313" key="11">
    <source>
        <dbReference type="Proteomes" id="UP000472272"/>
    </source>
</evidence>
<evidence type="ECO:0000256" key="2">
    <source>
        <dbReference type="ARBA" id="ARBA00007375"/>
    </source>
</evidence>
<dbReference type="Pfam" id="PF07947">
    <property type="entry name" value="YhhN"/>
    <property type="match status" value="1"/>
</dbReference>
<feature type="transmembrane region" description="Helical" evidence="9">
    <location>
        <begin position="21"/>
        <end position="41"/>
    </location>
</feature>
<proteinExistence type="inferred from homology"/>
<keyword evidence="4 9" id="KW-1133">Transmembrane helix</keyword>
<dbReference type="GO" id="GO:0047826">
    <property type="term" value="F:D-lysine 5,6-aminomutase activity"/>
    <property type="evidence" value="ECO:0007669"/>
    <property type="project" value="Ensembl"/>
</dbReference>
<dbReference type="GO" id="GO:0042802">
    <property type="term" value="F:identical protein binding"/>
    <property type="evidence" value="ECO:0007669"/>
    <property type="project" value="Ensembl"/>
</dbReference>
<gene>
    <name evidence="10" type="primary">TMEM86B</name>
</gene>
<dbReference type="KEGG" id="pmua:114583743"/>
<evidence type="ECO:0000256" key="7">
    <source>
        <dbReference type="ARBA" id="ARBA00049458"/>
    </source>
</evidence>
<name>A0A670JTT9_PODMU</name>